<dbReference type="InterPro" id="IPR023165">
    <property type="entry name" value="rRNA_Ade_diMease-like_C"/>
</dbReference>
<dbReference type="Gene3D" id="3.40.50.150">
    <property type="entry name" value="Vaccinia Virus protein VP39"/>
    <property type="match status" value="1"/>
</dbReference>
<dbReference type="Proteomes" id="UP000249818">
    <property type="component" value="Chromosome BARAN1"/>
</dbReference>
<keyword evidence="1 7" id="KW-0963">Cytoplasm</keyword>
<dbReference type="GO" id="GO:0005829">
    <property type="term" value="C:cytosol"/>
    <property type="evidence" value="ECO:0007669"/>
    <property type="project" value="TreeGrafter"/>
</dbReference>
<dbReference type="InterPro" id="IPR029063">
    <property type="entry name" value="SAM-dependent_MTases_sf"/>
</dbReference>
<evidence type="ECO:0000313" key="11">
    <source>
        <dbReference type="Proteomes" id="UP000249818"/>
    </source>
</evidence>
<dbReference type="PROSITE" id="PS51689">
    <property type="entry name" value="SAM_RNA_A_N6_MT"/>
    <property type="match status" value="1"/>
</dbReference>
<dbReference type="InterPro" id="IPR001737">
    <property type="entry name" value="KsgA/Erm"/>
</dbReference>
<reference evidence="11" key="1">
    <citation type="submission" date="2018-05" db="EMBL/GenBank/DDBJ databases">
        <authorList>
            <person name="Hao L."/>
        </authorList>
    </citation>
    <scope>NUCLEOTIDE SEQUENCE [LARGE SCALE GENOMIC DNA]</scope>
</reference>
<keyword evidence="2 7" id="KW-0698">rRNA processing</keyword>
<dbReference type="HAMAP" id="MF_00607">
    <property type="entry name" value="16SrRNA_methyltr_A"/>
    <property type="match status" value="1"/>
</dbReference>
<organism evidence="10 11">
    <name type="scientific">Candidatus Bipolaricaulis anaerobius</name>
    <dbReference type="NCBI Taxonomy" id="2026885"/>
    <lineage>
        <taxon>Bacteria</taxon>
        <taxon>Candidatus Bipolaricaulota</taxon>
        <taxon>Candidatus Bipolaricaulia</taxon>
        <taxon>Candidatus Bipolaricaulales</taxon>
        <taxon>Candidatus Bipolaricaulaceae</taxon>
        <taxon>Candidatus Bipolaricaulis</taxon>
    </lineage>
</organism>
<proteinExistence type="inferred from homology"/>
<comment type="catalytic activity">
    <reaction evidence="7">
        <text>adenosine(1518)/adenosine(1519) in 16S rRNA + 4 S-adenosyl-L-methionine = N(6)-dimethyladenosine(1518)/N(6)-dimethyladenosine(1519) in 16S rRNA + 4 S-adenosyl-L-homocysteine + 4 H(+)</text>
        <dbReference type="Rhea" id="RHEA:19609"/>
        <dbReference type="Rhea" id="RHEA-COMP:10232"/>
        <dbReference type="Rhea" id="RHEA-COMP:10233"/>
        <dbReference type="ChEBI" id="CHEBI:15378"/>
        <dbReference type="ChEBI" id="CHEBI:57856"/>
        <dbReference type="ChEBI" id="CHEBI:59789"/>
        <dbReference type="ChEBI" id="CHEBI:74411"/>
        <dbReference type="ChEBI" id="CHEBI:74493"/>
        <dbReference type="EC" id="2.1.1.182"/>
    </reaction>
</comment>
<protein>
    <recommendedName>
        <fullName evidence="7">Ribosomal RNA small subunit methyltransferase A</fullName>
        <ecNumber evidence="7">2.1.1.182</ecNumber>
    </recommendedName>
    <alternativeName>
        <fullName evidence="7">16S rRNA (adenine(1518)-N(6)/adenine(1519)-N(6))-dimethyltransferase</fullName>
    </alternativeName>
    <alternativeName>
        <fullName evidence="7">16S rRNA dimethyladenosine transferase</fullName>
    </alternativeName>
    <alternativeName>
        <fullName evidence="7">16S rRNA dimethylase</fullName>
    </alternativeName>
    <alternativeName>
        <fullName evidence="7">S-adenosylmethionine-6-N', N'-adenosyl(rRNA) dimethyltransferase</fullName>
    </alternativeName>
</protein>
<feature type="binding site" evidence="7 8">
    <location>
        <position position="123"/>
    </location>
    <ligand>
        <name>S-adenosyl-L-methionine</name>
        <dbReference type="ChEBI" id="CHEBI:59789"/>
    </ligand>
</feature>
<evidence type="ECO:0000256" key="3">
    <source>
        <dbReference type="ARBA" id="ARBA00022603"/>
    </source>
</evidence>
<comment type="subcellular location">
    <subcellularLocation>
        <location evidence="7">Cytoplasm</location>
    </subcellularLocation>
</comment>
<dbReference type="KEGG" id="bana:BARAN1_1190"/>
<evidence type="ECO:0000256" key="8">
    <source>
        <dbReference type="PROSITE-ProRule" id="PRU01026"/>
    </source>
</evidence>
<keyword evidence="5 7" id="KW-0949">S-adenosyl-L-methionine</keyword>
<feature type="binding site" evidence="7 8">
    <location>
        <position position="59"/>
    </location>
    <ligand>
        <name>S-adenosyl-L-methionine</name>
        <dbReference type="ChEBI" id="CHEBI:59789"/>
    </ligand>
</feature>
<feature type="domain" description="Ribosomal RNA adenine methylase transferase N-terminal" evidence="9">
    <location>
        <begin position="39"/>
        <end position="207"/>
    </location>
</feature>
<feature type="binding site" evidence="7 8">
    <location>
        <position position="80"/>
    </location>
    <ligand>
        <name>S-adenosyl-L-methionine</name>
        <dbReference type="ChEBI" id="CHEBI:59789"/>
    </ligand>
</feature>
<name>A0A2X3KL89_9BACT</name>
<dbReference type="EC" id="2.1.1.182" evidence="7"/>
<dbReference type="SUPFAM" id="SSF53335">
    <property type="entry name" value="S-adenosyl-L-methionine-dependent methyltransferases"/>
    <property type="match status" value="1"/>
</dbReference>
<feature type="binding site" evidence="7 8">
    <location>
        <position position="105"/>
    </location>
    <ligand>
        <name>S-adenosyl-L-methionine</name>
        <dbReference type="ChEBI" id="CHEBI:59789"/>
    </ligand>
</feature>
<comment type="function">
    <text evidence="7">Specifically dimethylates two adjacent adenosines (A1518 and A1519) in the loop of a conserved hairpin near the 3'-end of 16S rRNA in the 30S particle. May play a critical role in biogenesis of 30S subunits.</text>
</comment>
<dbReference type="PANTHER" id="PTHR11727">
    <property type="entry name" value="DIMETHYLADENOSINE TRANSFERASE"/>
    <property type="match status" value="1"/>
</dbReference>
<evidence type="ECO:0000256" key="5">
    <source>
        <dbReference type="ARBA" id="ARBA00022691"/>
    </source>
</evidence>
<comment type="similarity">
    <text evidence="7">Belongs to the class I-like SAM-binding methyltransferase superfamily. rRNA adenine N(6)-methyltransferase family. RsmA subfamily.</text>
</comment>
<dbReference type="NCBIfam" id="TIGR00755">
    <property type="entry name" value="ksgA"/>
    <property type="match status" value="1"/>
</dbReference>
<dbReference type="PROSITE" id="PS01131">
    <property type="entry name" value="RRNA_A_DIMETH"/>
    <property type="match status" value="1"/>
</dbReference>
<evidence type="ECO:0000256" key="1">
    <source>
        <dbReference type="ARBA" id="ARBA00022490"/>
    </source>
</evidence>
<dbReference type="AlphaFoldDB" id="A0A2X3KL89"/>
<keyword evidence="3 7" id="KW-0489">Methyltransferase</keyword>
<dbReference type="Gene3D" id="1.10.8.100">
    <property type="entry name" value="Ribosomal RNA adenine dimethylase-like, domain 2"/>
    <property type="match status" value="1"/>
</dbReference>
<evidence type="ECO:0000256" key="4">
    <source>
        <dbReference type="ARBA" id="ARBA00022679"/>
    </source>
</evidence>
<dbReference type="InterPro" id="IPR011530">
    <property type="entry name" value="rRNA_adenine_dimethylase"/>
</dbReference>
<keyword evidence="6 7" id="KW-0694">RNA-binding</keyword>
<keyword evidence="4 7" id="KW-0808">Transferase</keyword>
<feature type="binding site" evidence="7 8">
    <location>
        <position position="32"/>
    </location>
    <ligand>
        <name>S-adenosyl-L-methionine</name>
        <dbReference type="ChEBI" id="CHEBI:59789"/>
    </ligand>
</feature>
<dbReference type="CDD" id="cd02440">
    <property type="entry name" value="AdoMet_MTases"/>
    <property type="match status" value="1"/>
</dbReference>
<dbReference type="GO" id="GO:0003723">
    <property type="term" value="F:RNA binding"/>
    <property type="evidence" value="ECO:0007669"/>
    <property type="project" value="UniProtKB-UniRule"/>
</dbReference>
<accession>A0A2X3KL89</accession>
<dbReference type="InterPro" id="IPR020598">
    <property type="entry name" value="rRNA_Ade_methylase_Trfase_N"/>
</dbReference>
<evidence type="ECO:0000259" key="9">
    <source>
        <dbReference type="SMART" id="SM00650"/>
    </source>
</evidence>
<evidence type="ECO:0000256" key="6">
    <source>
        <dbReference type="ARBA" id="ARBA00022884"/>
    </source>
</evidence>
<dbReference type="EMBL" id="LS483254">
    <property type="protein sequence ID" value="SQD93212.1"/>
    <property type="molecule type" value="Genomic_DNA"/>
</dbReference>
<feature type="binding site" evidence="7 8">
    <location>
        <position position="34"/>
    </location>
    <ligand>
        <name>S-adenosyl-L-methionine</name>
        <dbReference type="ChEBI" id="CHEBI:59789"/>
    </ligand>
</feature>
<evidence type="ECO:0000256" key="2">
    <source>
        <dbReference type="ARBA" id="ARBA00022552"/>
    </source>
</evidence>
<dbReference type="GO" id="GO:0052908">
    <property type="term" value="F:16S rRNA (adenine(1518)-N(6)/adenine(1519)-N(6))-dimethyltransferase activity"/>
    <property type="evidence" value="ECO:0007669"/>
    <property type="project" value="UniProtKB-EC"/>
</dbReference>
<dbReference type="InterPro" id="IPR020596">
    <property type="entry name" value="rRNA_Ade_Mease_Trfase_CS"/>
</dbReference>
<sequence length="282" mass="30688">MRGMEGKLTSPTVLREVLSRHGVRLRPELGQHFLADGNILERIVELTEAGGDETAVEVGAGAGTLTVALAPRVRELVAVEVDRRLISVLEETTAAHPNVRVLPGDFRGFPLSSLGERILLVGNLPYGITSDVLVKLIREREAVERAVVMVQREVGEKLVAPPGPEASRLGVHLRAYFDAEVVRKVPRTVFFPPPAVDSALIRLRKLPVPHVTAPEPAFERALSLIFSGRRKTLRRALLGQLSAAEADRILAEARLDGRVRGEALPLEAVDRLAHTLDPGGTR</sequence>
<dbReference type="PANTHER" id="PTHR11727:SF7">
    <property type="entry name" value="DIMETHYLADENOSINE TRANSFERASE-RELATED"/>
    <property type="match status" value="1"/>
</dbReference>
<keyword evidence="11" id="KW-1185">Reference proteome</keyword>
<evidence type="ECO:0000313" key="10">
    <source>
        <dbReference type="EMBL" id="SQD93212.1"/>
    </source>
</evidence>
<evidence type="ECO:0000256" key="7">
    <source>
        <dbReference type="HAMAP-Rule" id="MF_00607"/>
    </source>
</evidence>
<dbReference type="SMART" id="SM00650">
    <property type="entry name" value="rADc"/>
    <property type="match status" value="1"/>
</dbReference>
<dbReference type="Pfam" id="PF00398">
    <property type="entry name" value="RrnaAD"/>
    <property type="match status" value="1"/>
</dbReference>
<gene>
    <name evidence="7 10" type="primary">rsmA</name>
    <name evidence="7" type="synonym">ksgA</name>
    <name evidence="10" type="ORF">BARAN1_1190</name>
</gene>